<evidence type="ECO:0000256" key="3">
    <source>
        <dbReference type="ARBA" id="ARBA00023163"/>
    </source>
</evidence>
<dbReference type="SUPFAM" id="SSF54909">
    <property type="entry name" value="Dimeric alpha+beta barrel"/>
    <property type="match status" value="1"/>
</dbReference>
<name>A0ABS8H1Q2_9FLAO</name>
<dbReference type="InterPro" id="IPR011008">
    <property type="entry name" value="Dimeric_a/b-barrel"/>
</dbReference>
<dbReference type="InterPro" id="IPR011991">
    <property type="entry name" value="ArsR-like_HTH"/>
</dbReference>
<protein>
    <submittedName>
        <fullName evidence="5">Lrp/AsnC family transcriptional regulator</fullName>
    </submittedName>
</protein>
<evidence type="ECO:0000256" key="1">
    <source>
        <dbReference type="ARBA" id="ARBA00023015"/>
    </source>
</evidence>
<evidence type="ECO:0000256" key="2">
    <source>
        <dbReference type="ARBA" id="ARBA00023125"/>
    </source>
</evidence>
<keyword evidence="2" id="KW-0238">DNA-binding</keyword>
<organism evidence="5 6">
    <name type="scientific">Leeuwenhoekiella parthenopeia</name>
    <dbReference type="NCBI Taxonomy" id="2890320"/>
    <lineage>
        <taxon>Bacteria</taxon>
        <taxon>Pseudomonadati</taxon>
        <taxon>Bacteroidota</taxon>
        <taxon>Flavobacteriia</taxon>
        <taxon>Flavobacteriales</taxon>
        <taxon>Flavobacteriaceae</taxon>
        <taxon>Leeuwenhoekiella</taxon>
    </lineage>
</organism>
<evidence type="ECO:0000259" key="4">
    <source>
        <dbReference type="PROSITE" id="PS50956"/>
    </source>
</evidence>
<dbReference type="RefSeq" id="WP_228231803.1">
    <property type="nucleotide sequence ID" value="NZ_JAJGMW010000042.1"/>
</dbReference>
<keyword evidence="6" id="KW-1185">Reference proteome</keyword>
<reference evidence="5 6" key="1">
    <citation type="submission" date="2021-11" db="EMBL/GenBank/DDBJ databases">
        <title>Seasonal and diel survey of microbial diversity of the Tyrrhenian coast.</title>
        <authorList>
            <person name="Gattoni G."/>
            <person name="Corral P."/>
        </authorList>
    </citation>
    <scope>NUCLEOTIDE SEQUENCE [LARGE SCALE GENOMIC DNA]</scope>
    <source>
        <strain evidence="5 6">Mr9</strain>
    </source>
</reference>
<dbReference type="InterPro" id="IPR019888">
    <property type="entry name" value="Tscrpt_reg_AsnC-like"/>
</dbReference>
<dbReference type="EMBL" id="JAJGMW010000042">
    <property type="protein sequence ID" value="MCC4214748.1"/>
    <property type="molecule type" value="Genomic_DNA"/>
</dbReference>
<dbReference type="InterPro" id="IPR000485">
    <property type="entry name" value="AsnC-type_HTH_dom"/>
</dbReference>
<dbReference type="Gene3D" id="1.10.10.10">
    <property type="entry name" value="Winged helix-like DNA-binding domain superfamily/Winged helix DNA-binding domain"/>
    <property type="match status" value="1"/>
</dbReference>
<dbReference type="Pfam" id="PF13412">
    <property type="entry name" value="HTH_24"/>
    <property type="match status" value="1"/>
</dbReference>
<dbReference type="SUPFAM" id="SSF46785">
    <property type="entry name" value="Winged helix' DNA-binding domain"/>
    <property type="match status" value="1"/>
</dbReference>
<dbReference type="PANTHER" id="PTHR30154">
    <property type="entry name" value="LEUCINE-RESPONSIVE REGULATORY PROTEIN"/>
    <property type="match status" value="1"/>
</dbReference>
<sequence>MKLDDTDKKLLAILQEDSKTPIKDIASHLNLTKTPIYERIKRYEQKGIISKYVGVLDPSKLDTVMVVFCSVSLESQKLDALESFDKAVADIPEVVECYLMGGANDFLLKVVVKDLQAYHTFSSGKLAALPNVSQIKSTFVLNEVKRATVIPLF</sequence>
<dbReference type="Proteomes" id="UP001197770">
    <property type="component" value="Unassembled WGS sequence"/>
</dbReference>
<dbReference type="SMART" id="SM00344">
    <property type="entry name" value="HTH_ASNC"/>
    <property type="match status" value="1"/>
</dbReference>
<accession>A0ABS8H1Q2</accession>
<dbReference type="PROSITE" id="PS50956">
    <property type="entry name" value="HTH_ASNC_2"/>
    <property type="match status" value="1"/>
</dbReference>
<keyword evidence="3" id="KW-0804">Transcription</keyword>
<dbReference type="PRINTS" id="PR00033">
    <property type="entry name" value="HTHASNC"/>
</dbReference>
<dbReference type="InterPro" id="IPR019887">
    <property type="entry name" value="Tscrpt_reg_AsnC/Lrp_C"/>
</dbReference>
<dbReference type="Gene3D" id="3.30.70.920">
    <property type="match status" value="1"/>
</dbReference>
<feature type="domain" description="HTH asnC-type" evidence="4">
    <location>
        <begin position="3"/>
        <end position="64"/>
    </location>
</feature>
<dbReference type="CDD" id="cd00090">
    <property type="entry name" value="HTH_ARSR"/>
    <property type="match status" value="1"/>
</dbReference>
<gene>
    <name evidence="5" type="ORF">LLW17_18645</name>
</gene>
<evidence type="ECO:0000313" key="6">
    <source>
        <dbReference type="Proteomes" id="UP001197770"/>
    </source>
</evidence>
<keyword evidence="1" id="KW-0805">Transcription regulation</keyword>
<proteinExistence type="predicted"/>
<dbReference type="InterPro" id="IPR036390">
    <property type="entry name" value="WH_DNA-bd_sf"/>
</dbReference>
<evidence type="ECO:0000313" key="5">
    <source>
        <dbReference type="EMBL" id="MCC4214748.1"/>
    </source>
</evidence>
<dbReference type="Pfam" id="PF01037">
    <property type="entry name" value="AsnC_trans_reg"/>
    <property type="match status" value="1"/>
</dbReference>
<dbReference type="PANTHER" id="PTHR30154:SF34">
    <property type="entry name" value="TRANSCRIPTIONAL REGULATOR AZLB"/>
    <property type="match status" value="1"/>
</dbReference>
<dbReference type="InterPro" id="IPR036388">
    <property type="entry name" value="WH-like_DNA-bd_sf"/>
</dbReference>
<comment type="caution">
    <text evidence="5">The sequence shown here is derived from an EMBL/GenBank/DDBJ whole genome shotgun (WGS) entry which is preliminary data.</text>
</comment>